<name>A0AAE7SZI0_ENTGA</name>
<organism evidence="1 2">
    <name type="scientific">Enterococcus gallinarum</name>
    <dbReference type="NCBI Taxonomy" id="1353"/>
    <lineage>
        <taxon>Bacteria</taxon>
        <taxon>Bacillati</taxon>
        <taxon>Bacillota</taxon>
        <taxon>Bacilli</taxon>
        <taxon>Lactobacillales</taxon>
        <taxon>Enterococcaceae</taxon>
        <taxon>Enterococcus</taxon>
    </lineage>
</organism>
<dbReference type="AlphaFoldDB" id="A0AAE7SZI0"/>
<accession>A0AAE7SZI0</accession>
<sequence length="221" mass="24628">MGILESHLSKNCDPRMVGVLSLSIKEAYGFLDDLIQKEKILQRPEMKKTWGHIRHGLVDVGLKQVLQSSNIPHDIADKSSSRYRNGHTYLMVETKGAIITPAKVTKPGSVPKKALYRSKGSILNKNYNLFEEPQNINADYNEEKIPFLLLTYGGKDHRLDFVNLGLPDVGVGTWIDSVDITNSPVLLLNKEEISNDLQLTFTSKAEEIIKRGVEGGEEGAI</sequence>
<dbReference type="EMBL" id="CP050485">
    <property type="protein sequence ID" value="QOG26885.1"/>
    <property type="molecule type" value="Genomic_DNA"/>
</dbReference>
<reference evidence="1 2" key="1">
    <citation type="submission" date="2020-03" db="EMBL/GenBank/DDBJ databases">
        <title>Characterization of ganglioside-mimicking enterococci.</title>
        <authorList>
            <person name="Patry R.T."/>
            <person name="Nothaft H."/>
            <person name="Bridger R."/>
            <person name="Shajahan A."/>
            <person name="Huynh S."/>
            <person name="Sanchez S."/>
            <person name="Azadi P."/>
            <person name="Cooper K."/>
            <person name="Miller W.G."/>
            <person name="Parker C.T."/>
            <person name="Wells L."/>
            <person name="Szymanski C.M."/>
        </authorList>
    </citation>
    <scope>NUCLEOTIDE SEQUENCE [LARGE SCALE GENOMIC DNA]</scope>
    <source>
        <strain evidence="1 2">EGM181</strain>
    </source>
</reference>
<evidence type="ECO:0000313" key="1">
    <source>
        <dbReference type="EMBL" id="QOG26885.1"/>
    </source>
</evidence>
<protein>
    <submittedName>
        <fullName evidence="1">Uncharacterized protein</fullName>
    </submittedName>
</protein>
<evidence type="ECO:0000313" key="2">
    <source>
        <dbReference type="Proteomes" id="UP000516696"/>
    </source>
</evidence>
<dbReference type="RefSeq" id="WP_113849961.1">
    <property type="nucleotide sequence ID" value="NZ_CP050485.1"/>
</dbReference>
<gene>
    <name evidence="1" type="ORF">EGM181_06255</name>
</gene>
<dbReference type="Proteomes" id="UP000516696">
    <property type="component" value="Chromosome"/>
</dbReference>
<proteinExistence type="predicted"/>